<dbReference type="RefSeq" id="WP_151156987.1">
    <property type="nucleotide sequence ID" value="NZ_VZRA01000003.1"/>
</dbReference>
<evidence type="ECO:0000313" key="1">
    <source>
        <dbReference type="EMBL" id="KAB0669289.1"/>
    </source>
</evidence>
<gene>
    <name evidence="1" type="ORF">F6V30_10725</name>
</gene>
<reference evidence="1 2" key="1">
    <citation type="journal article" date="2020" name="Microorganisms">
        <title>Description of Three Novel Members in the Family Geobacteraceae, Oryzomonas japonicum gen. nov., sp. nov., Oryzomonas sagensis sp. nov., and Oryzomonas ruber sp. nov.</title>
        <authorList>
            <person name="Xu Z."/>
            <person name="Masuda Y."/>
            <person name="Hayakawa C."/>
            <person name="Ushijima N."/>
            <person name="Kawano K."/>
            <person name="Shiratori Y."/>
            <person name="Senoo K."/>
            <person name="Itoh H."/>
        </authorList>
    </citation>
    <scope>NUCLEOTIDE SEQUENCE [LARGE SCALE GENOMIC DNA]</scope>
    <source>
        <strain evidence="1 2">Red100</strain>
    </source>
</reference>
<keyword evidence="2" id="KW-1185">Reference proteome</keyword>
<evidence type="ECO:0000313" key="2">
    <source>
        <dbReference type="Proteomes" id="UP000798046"/>
    </source>
</evidence>
<organism evidence="1 2">
    <name type="scientific">Oryzomonas sagensis</name>
    <dbReference type="NCBI Taxonomy" id="2603857"/>
    <lineage>
        <taxon>Bacteria</taxon>
        <taxon>Pseudomonadati</taxon>
        <taxon>Thermodesulfobacteriota</taxon>
        <taxon>Desulfuromonadia</taxon>
        <taxon>Geobacterales</taxon>
        <taxon>Geobacteraceae</taxon>
        <taxon>Oryzomonas</taxon>
    </lineage>
</organism>
<sequence>MSSHDDLKELYMEICDLFYSKAPEVELPFYQRLIRCLEACQYFVERTDGRITRVFWWWAIPPEDIPLTEDIQWNPEDISTGDTAYIVNGYSEAGELSAQSLWDEFGESLFAACTQVASHFHTEGDHQ</sequence>
<protein>
    <submittedName>
        <fullName evidence="1">Uncharacterized protein</fullName>
    </submittedName>
</protein>
<accession>A0ABQ6TLH1</accession>
<proteinExistence type="predicted"/>
<name>A0ABQ6TLH1_9BACT</name>
<comment type="caution">
    <text evidence="1">The sequence shown here is derived from an EMBL/GenBank/DDBJ whole genome shotgun (WGS) entry which is preliminary data.</text>
</comment>
<dbReference type="EMBL" id="VZRA01000003">
    <property type="protein sequence ID" value="KAB0669289.1"/>
    <property type="molecule type" value="Genomic_DNA"/>
</dbReference>
<dbReference type="Proteomes" id="UP000798046">
    <property type="component" value="Unassembled WGS sequence"/>
</dbReference>